<dbReference type="Proteomes" id="UP001490816">
    <property type="component" value="Unassembled WGS sequence"/>
</dbReference>
<dbReference type="Pfam" id="PF12224">
    <property type="entry name" value="Amidoligase_2"/>
    <property type="match status" value="1"/>
</dbReference>
<comment type="caution">
    <text evidence="2">The sequence shown here is derived from an EMBL/GenBank/DDBJ whole genome shotgun (WGS) entry which is preliminary data.</text>
</comment>
<protein>
    <submittedName>
        <fullName evidence="2">Amidoligase family protein</fullName>
    </submittedName>
</protein>
<feature type="region of interest" description="Disordered" evidence="1">
    <location>
        <begin position="308"/>
        <end position="339"/>
    </location>
</feature>
<dbReference type="PANTHER" id="PTHR36847:SF1">
    <property type="entry name" value="AMIDOLIGASE ENZYME"/>
    <property type="match status" value="1"/>
</dbReference>
<dbReference type="InterPro" id="IPR022025">
    <property type="entry name" value="Amidoligase_2"/>
</dbReference>
<dbReference type="GeneID" id="98840843"/>
<reference evidence="2 3" key="1">
    <citation type="submission" date="2024-03" db="EMBL/GenBank/DDBJ databases">
        <title>Human intestinal bacterial collection.</title>
        <authorList>
            <person name="Pauvert C."/>
            <person name="Hitch T.C.A."/>
            <person name="Clavel T."/>
        </authorList>
    </citation>
    <scope>NUCLEOTIDE SEQUENCE [LARGE SCALE GENOMIC DNA]</scope>
    <source>
        <strain evidence="2 3">CLA-JM-H38</strain>
    </source>
</reference>
<dbReference type="EMBL" id="JBBMEZ010000032">
    <property type="protein sequence ID" value="MEQ2470637.1"/>
    <property type="molecule type" value="Genomic_DNA"/>
</dbReference>
<evidence type="ECO:0000256" key="1">
    <source>
        <dbReference type="SAM" id="MobiDB-lite"/>
    </source>
</evidence>
<evidence type="ECO:0000313" key="2">
    <source>
        <dbReference type="EMBL" id="MEQ2470637.1"/>
    </source>
</evidence>
<name>A0ABV1FB83_9FIRM</name>
<dbReference type="RefSeq" id="WP_106765341.1">
    <property type="nucleotide sequence ID" value="NZ_JBBMEZ010000032.1"/>
</dbReference>
<proteinExistence type="predicted"/>
<evidence type="ECO:0000313" key="3">
    <source>
        <dbReference type="Proteomes" id="UP001490816"/>
    </source>
</evidence>
<accession>A0ABV1FB83</accession>
<keyword evidence="3" id="KW-1185">Reference proteome</keyword>
<feature type="compositionally biased region" description="Polar residues" evidence="1">
    <location>
        <begin position="309"/>
        <end position="319"/>
    </location>
</feature>
<organism evidence="2 3">
    <name type="scientific">Ruminococcoides intestinale</name>
    <dbReference type="NCBI Taxonomy" id="3133162"/>
    <lineage>
        <taxon>Bacteria</taxon>
        <taxon>Bacillati</taxon>
        <taxon>Bacillota</taxon>
        <taxon>Clostridia</taxon>
        <taxon>Eubacteriales</taxon>
        <taxon>Oscillospiraceae</taxon>
        <taxon>Ruminococcoides</taxon>
    </lineage>
</organism>
<gene>
    <name evidence="2" type="ORF">WMO39_09925</name>
</gene>
<dbReference type="PANTHER" id="PTHR36847">
    <property type="entry name" value="AMIDOLIGASE ENZYME"/>
    <property type="match status" value="1"/>
</dbReference>
<sequence length="339" mass="38877">MRTQNFGVEIEMTGITRSTAAKVIAGYFNTTATHIGGCYDSYSVRDNDNRQWKIMRDASLRCTNRSGEQASALYSVEFVTPICNYNDIETIQELVRKLRGAGARVNSSCGMHCHIDASRHTPKTLRNIVNIMASKEDLLYKSLKVNVSREHYCQKMDTRFLDEINNRPPLSMEQLKSMWYDGGDYSYRHYDDSRYHGLNLHSVFSKGTIEFRLFNSTLHAGEVKSAIQLCLAISHQALIQKSARHTKTVSDNEKYTFRTWLLRLGLIGDEFKTARHHLLKNLDGNIAWKDPAQAEKQKERLAQKRLEVLQNSTNENINSEPEVETAERQEETSGLVMRM</sequence>